<accession>A0ABQ5ICL4</accession>
<name>A0ABQ5ICL4_9ASTR</name>
<evidence type="ECO:0000256" key="1">
    <source>
        <dbReference type="SAM" id="MobiDB-lite"/>
    </source>
</evidence>
<reference evidence="2" key="1">
    <citation type="journal article" date="2022" name="Int. J. Mol. Sci.">
        <title>Draft Genome of Tanacetum Coccineum: Genomic Comparison of Closely Related Tanacetum-Family Plants.</title>
        <authorList>
            <person name="Yamashiro T."/>
            <person name="Shiraishi A."/>
            <person name="Nakayama K."/>
            <person name="Satake H."/>
        </authorList>
    </citation>
    <scope>NUCLEOTIDE SEQUENCE</scope>
</reference>
<keyword evidence="3" id="KW-1185">Reference proteome</keyword>
<dbReference type="Proteomes" id="UP001151760">
    <property type="component" value="Unassembled WGS sequence"/>
</dbReference>
<gene>
    <name evidence="2" type="ORF">Tco_1093411</name>
</gene>
<comment type="caution">
    <text evidence="2">The sequence shown here is derived from an EMBL/GenBank/DDBJ whole genome shotgun (WGS) entry which is preliminary data.</text>
</comment>
<organism evidence="2 3">
    <name type="scientific">Tanacetum coccineum</name>
    <dbReference type="NCBI Taxonomy" id="301880"/>
    <lineage>
        <taxon>Eukaryota</taxon>
        <taxon>Viridiplantae</taxon>
        <taxon>Streptophyta</taxon>
        <taxon>Embryophyta</taxon>
        <taxon>Tracheophyta</taxon>
        <taxon>Spermatophyta</taxon>
        <taxon>Magnoliopsida</taxon>
        <taxon>eudicotyledons</taxon>
        <taxon>Gunneridae</taxon>
        <taxon>Pentapetalae</taxon>
        <taxon>asterids</taxon>
        <taxon>campanulids</taxon>
        <taxon>Asterales</taxon>
        <taxon>Asteraceae</taxon>
        <taxon>Asteroideae</taxon>
        <taxon>Anthemideae</taxon>
        <taxon>Anthemidinae</taxon>
        <taxon>Tanacetum</taxon>
    </lineage>
</organism>
<evidence type="ECO:0000313" key="3">
    <source>
        <dbReference type="Proteomes" id="UP001151760"/>
    </source>
</evidence>
<reference evidence="2" key="2">
    <citation type="submission" date="2022-01" db="EMBL/GenBank/DDBJ databases">
        <authorList>
            <person name="Yamashiro T."/>
            <person name="Shiraishi A."/>
            <person name="Satake H."/>
            <person name="Nakayama K."/>
        </authorList>
    </citation>
    <scope>NUCLEOTIDE SEQUENCE</scope>
</reference>
<protein>
    <submittedName>
        <fullName evidence="2">Uncharacterized protein</fullName>
    </submittedName>
</protein>
<evidence type="ECO:0000313" key="2">
    <source>
        <dbReference type="EMBL" id="GJT97893.1"/>
    </source>
</evidence>
<dbReference type="EMBL" id="BQNB010020622">
    <property type="protein sequence ID" value="GJT97893.1"/>
    <property type="molecule type" value="Genomic_DNA"/>
</dbReference>
<sequence>MEAEVDVVGSVDATAVVYDDGVVWLLCRDGGCGGVACRRCWWCDGVDRDDGDVVVTAAFSPEKVRVRRKKSAGEDGGSPEKSAGKLFRRRRRAVAAAGK</sequence>
<feature type="region of interest" description="Disordered" evidence="1">
    <location>
        <begin position="68"/>
        <end position="99"/>
    </location>
</feature>
<proteinExistence type="predicted"/>